<organism evidence="4 5">
    <name type="scientific">Methylobacterium terricola</name>
    <dbReference type="NCBI Taxonomy" id="2583531"/>
    <lineage>
        <taxon>Bacteria</taxon>
        <taxon>Pseudomonadati</taxon>
        <taxon>Pseudomonadota</taxon>
        <taxon>Alphaproteobacteria</taxon>
        <taxon>Hyphomicrobiales</taxon>
        <taxon>Methylobacteriaceae</taxon>
        <taxon>Methylobacterium</taxon>
    </lineage>
</organism>
<protein>
    <recommendedName>
        <fullName evidence="3">Urease alpha-subunit N-terminal domain-containing protein</fullName>
    </recommendedName>
</protein>
<comment type="caution">
    <text evidence="4">The sequence shown here is derived from an EMBL/GenBank/DDBJ whole genome shotgun (WGS) entry which is preliminary data.</text>
</comment>
<sequence length="113" mass="11850">MSDLQPSKFRTRSVRLSEPAFDTVIRGGTVATASDVFSADLGVRDGQIAAIGRAPDRRVTLADAMVEDRTGFTPYVGRTVTGWPETVLCRGRVIAEGGAATAEAGSGAPIRRG</sequence>
<proteinExistence type="predicted"/>
<dbReference type="InterPro" id="IPR011612">
    <property type="entry name" value="Urease_alpha_N_dom"/>
</dbReference>
<dbReference type="RefSeq" id="WP_139039000.1">
    <property type="nucleotide sequence ID" value="NZ_VDDA01000019.1"/>
</dbReference>
<dbReference type="Pfam" id="PF00449">
    <property type="entry name" value="Urease_alpha"/>
    <property type="match status" value="1"/>
</dbReference>
<evidence type="ECO:0000256" key="1">
    <source>
        <dbReference type="ARBA" id="ARBA00022723"/>
    </source>
</evidence>
<feature type="domain" description="Urease alpha-subunit N-terminal" evidence="3">
    <location>
        <begin position="16"/>
        <end position="58"/>
    </location>
</feature>
<keyword evidence="1" id="KW-0479">Metal-binding</keyword>
<dbReference type="Proteomes" id="UP000305267">
    <property type="component" value="Unassembled WGS sequence"/>
</dbReference>
<evidence type="ECO:0000313" key="5">
    <source>
        <dbReference type="Proteomes" id="UP000305267"/>
    </source>
</evidence>
<dbReference type="OrthoDB" id="9766983at2"/>
<dbReference type="EMBL" id="VDDA01000019">
    <property type="protein sequence ID" value="TNC09099.1"/>
    <property type="molecule type" value="Genomic_DNA"/>
</dbReference>
<dbReference type="Gene3D" id="2.30.40.10">
    <property type="entry name" value="Urease, subunit C, domain 1"/>
    <property type="match status" value="2"/>
</dbReference>
<keyword evidence="2" id="KW-0378">Hydrolase</keyword>
<keyword evidence="5" id="KW-1185">Reference proteome</keyword>
<evidence type="ECO:0000256" key="2">
    <source>
        <dbReference type="ARBA" id="ARBA00022801"/>
    </source>
</evidence>
<dbReference type="InterPro" id="IPR011059">
    <property type="entry name" value="Metal-dep_hydrolase_composite"/>
</dbReference>
<dbReference type="SUPFAM" id="SSF51338">
    <property type="entry name" value="Composite domain of metallo-dependent hydrolases"/>
    <property type="match status" value="1"/>
</dbReference>
<accession>A0A5C4L9F6</accession>
<dbReference type="GO" id="GO:0046872">
    <property type="term" value="F:metal ion binding"/>
    <property type="evidence" value="ECO:0007669"/>
    <property type="project" value="UniProtKB-KW"/>
</dbReference>
<dbReference type="GO" id="GO:0016810">
    <property type="term" value="F:hydrolase activity, acting on carbon-nitrogen (but not peptide) bonds"/>
    <property type="evidence" value="ECO:0007669"/>
    <property type="project" value="InterPro"/>
</dbReference>
<evidence type="ECO:0000313" key="4">
    <source>
        <dbReference type="EMBL" id="TNC09099.1"/>
    </source>
</evidence>
<evidence type="ECO:0000259" key="3">
    <source>
        <dbReference type="Pfam" id="PF00449"/>
    </source>
</evidence>
<gene>
    <name evidence="4" type="ORF">FF100_27790</name>
</gene>
<dbReference type="AlphaFoldDB" id="A0A5C4L9F6"/>
<name>A0A5C4L9F6_9HYPH</name>
<reference evidence="4 5" key="1">
    <citation type="submission" date="2019-06" db="EMBL/GenBank/DDBJ databases">
        <title>Genome of Methylobacterium sp. 17Sr1-39.</title>
        <authorList>
            <person name="Seo T."/>
        </authorList>
    </citation>
    <scope>NUCLEOTIDE SEQUENCE [LARGE SCALE GENOMIC DNA]</scope>
    <source>
        <strain evidence="4 5">17Sr1-39</strain>
    </source>
</reference>